<organism evidence="1 2">
    <name type="scientific">Eshraghiella crossota DSM 2876</name>
    <dbReference type="NCBI Taxonomy" id="511680"/>
    <lineage>
        <taxon>Bacteria</taxon>
        <taxon>Bacillati</taxon>
        <taxon>Bacillota</taxon>
        <taxon>Clostridia</taxon>
        <taxon>Lachnospirales</taxon>
        <taxon>Lachnospiraceae</taxon>
        <taxon>Eshraghiella</taxon>
    </lineage>
</organism>
<keyword evidence="2" id="KW-1185">Reference proteome</keyword>
<dbReference type="GeneID" id="98917578"/>
<dbReference type="InterPro" id="IPR041492">
    <property type="entry name" value="HAD_2"/>
</dbReference>
<dbReference type="SFLD" id="SFLDS00003">
    <property type="entry name" value="Haloacid_Dehalogenase"/>
    <property type="match status" value="1"/>
</dbReference>
<dbReference type="AlphaFoldDB" id="D4S2J0"/>
<protein>
    <submittedName>
        <fullName evidence="1">HAD hydrolase, family IA, variant 1</fullName>
    </submittedName>
</protein>
<dbReference type="InterPro" id="IPR050155">
    <property type="entry name" value="HAD-like_hydrolase_sf"/>
</dbReference>
<dbReference type="HOGENOM" id="CLU_045011_19_4_9"/>
<dbReference type="GO" id="GO:0008967">
    <property type="term" value="F:phosphoglycolate phosphatase activity"/>
    <property type="evidence" value="ECO:0007669"/>
    <property type="project" value="TreeGrafter"/>
</dbReference>
<dbReference type="InterPro" id="IPR036412">
    <property type="entry name" value="HAD-like_sf"/>
</dbReference>
<evidence type="ECO:0000313" key="2">
    <source>
        <dbReference type="Proteomes" id="UP000006238"/>
    </source>
</evidence>
<dbReference type="InterPro" id="IPR023198">
    <property type="entry name" value="PGP-like_dom2"/>
</dbReference>
<comment type="caution">
    <text evidence="1">The sequence shown here is derived from an EMBL/GenBank/DDBJ whole genome shotgun (WGS) entry which is preliminary data.</text>
</comment>
<sequence length="209" mass="24238">MYDGIIFDMDGTIWDSRETIVKAWNDELKAQGIDRVITVSELTGYMGLTMDAIAEGIFPDKKYSETKHIFDKMYERENEYLRKKGAILYPDVISTLKELKKKGYRLFIVSNCQSGYIEAFLEYYKINDYIEDIECFGNNDLPKWDNIALIIKRNNLKNPVYVGDIDNDRIAAGKAGADFIYAEYGFGDVKKYDDIIYRFGDLLRIGEEK</sequence>
<dbReference type="GO" id="GO:0006281">
    <property type="term" value="P:DNA repair"/>
    <property type="evidence" value="ECO:0007669"/>
    <property type="project" value="TreeGrafter"/>
</dbReference>
<name>D4S2J0_9FIRM</name>
<accession>D4S2J0</accession>
<dbReference type="Proteomes" id="UP000006238">
    <property type="component" value="Unassembled WGS sequence"/>
</dbReference>
<dbReference type="STRING" id="45851.BHV86_04095"/>
<dbReference type="SUPFAM" id="SSF56784">
    <property type="entry name" value="HAD-like"/>
    <property type="match status" value="1"/>
</dbReference>
<dbReference type="PANTHER" id="PTHR43434:SF1">
    <property type="entry name" value="PHOSPHOGLYCOLATE PHOSPHATASE"/>
    <property type="match status" value="1"/>
</dbReference>
<proteinExistence type="predicted"/>
<dbReference type="SFLD" id="SFLDG01129">
    <property type="entry name" value="C1.5:_HAD__Beta-PGM__Phosphata"/>
    <property type="match status" value="1"/>
</dbReference>
<dbReference type="Pfam" id="PF13419">
    <property type="entry name" value="HAD_2"/>
    <property type="match status" value="1"/>
</dbReference>
<dbReference type="InterPro" id="IPR023214">
    <property type="entry name" value="HAD_sf"/>
</dbReference>
<keyword evidence="1" id="KW-0378">Hydrolase</keyword>
<dbReference type="NCBIfam" id="TIGR01549">
    <property type="entry name" value="HAD-SF-IA-v1"/>
    <property type="match status" value="1"/>
</dbReference>
<dbReference type="InterPro" id="IPR006439">
    <property type="entry name" value="HAD-SF_hydro_IA"/>
</dbReference>
<reference evidence="1 2" key="1">
    <citation type="submission" date="2010-02" db="EMBL/GenBank/DDBJ databases">
        <authorList>
            <person name="Weinstock G."/>
            <person name="Sodergren E."/>
            <person name="Clifton S."/>
            <person name="Fulton L."/>
            <person name="Fulton B."/>
            <person name="Courtney L."/>
            <person name="Fronick C."/>
            <person name="Harrison M."/>
            <person name="Strong C."/>
            <person name="Farmer C."/>
            <person name="Delahaunty K."/>
            <person name="Markovic C."/>
            <person name="Hall O."/>
            <person name="Minx P."/>
            <person name="Tomlinson C."/>
            <person name="Mitreva M."/>
            <person name="Nelson J."/>
            <person name="Hou S."/>
            <person name="Wollam A."/>
            <person name="Pepin K.H."/>
            <person name="Johnson M."/>
            <person name="Bhonagiri V."/>
            <person name="Zhang X."/>
            <person name="Suruliraj S."/>
            <person name="Warren W."/>
            <person name="Chinwalla A."/>
            <person name="Mardis E.R."/>
            <person name="Wilson R.K."/>
        </authorList>
    </citation>
    <scope>NUCLEOTIDE SEQUENCE [LARGE SCALE GENOMIC DNA]</scope>
    <source>
        <strain evidence="1 2">DSM 2876</strain>
    </source>
</reference>
<evidence type="ECO:0000313" key="1">
    <source>
        <dbReference type="EMBL" id="EFF67445.1"/>
    </source>
</evidence>
<dbReference type="Gene3D" id="3.40.50.1000">
    <property type="entry name" value="HAD superfamily/HAD-like"/>
    <property type="match status" value="1"/>
</dbReference>
<dbReference type="PANTHER" id="PTHR43434">
    <property type="entry name" value="PHOSPHOGLYCOLATE PHOSPHATASE"/>
    <property type="match status" value="1"/>
</dbReference>
<dbReference type="eggNOG" id="COG0546">
    <property type="taxonomic scope" value="Bacteria"/>
</dbReference>
<dbReference type="EMBL" id="ABWN01000040">
    <property type="protein sequence ID" value="EFF67445.1"/>
    <property type="molecule type" value="Genomic_DNA"/>
</dbReference>
<dbReference type="Gene3D" id="1.10.150.240">
    <property type="entry name" value="Putative phosphatase, domain 2"/>
    <property type="match status" value="1"/>
</dbReference>
<gene>
    <name evidence="1" type="ORF">BUTYVIB_02312</name>
</gene>
<dbReference type="RefSeq" id="WP_005604397.1">
    <property type="nucleotide sequence ID" value="NZ_GG663524.1"/>
</dbReference>